<dbReference type="RefSeq" id="WP_317796781.1">
    <property type="nucleotide sequence ID" value="NZ_AP028461.1"/>
</dbReference>
<feature type="chain" id="PRO_5047502084" evidence="1">
    <location>
        <begin position="29"/>
        <end position="206"/>
    </location>
</feature>
<dbReference type="EMBL" id="JBHTMK010000064">
    <property type="protein sequence ID" value="MFD1373031.1"/>
    <property type="molecule type" value="Genomic_DNA"/>
</dbReference>
<evidence type="ECO:0000313" key="2">
    <source>
        <dbReference type="EMBL" id="MFD1373031.1"/>
    </source>
</evidence>
<comment type="caution">
    <text evidence="2">The sequence shown here is derived from an EMBL/GenBank/DDBJ whole genome shotgun (WGS) entry which is preliminary data.</text>
</comment>
<sequence length="206" mass="20390">MNKSLTFRVISGVIVASTLLVVPATATAAVRELTRPTPVDSGRPATTATATAATGGSVVTAAATGGSVATVAGGPAGTSTVDAGRRKAAAPSAQIAASLPFRVSVPGAAASGVYTSNQGNPQVAVTLKVAGQAPCGILQVTRNGPADGIEWHTVGALCSPGTATFRTQVNRLWGSRALPSIRLCNGDSLGLAEGVDCDRFTPPRGA</sequence>
<organism evidence="2 3">
    <name type="scientific">Actinoplanes sichuanensis</name>
    <dbReference type="NCBI Taxonomy" id="512349"/>
    <lineage>
        <taxon>Bacteria</taxon>
        <taxon>Bacillati</taxon>
        <taxon>Actinomycetota</taxon>
        <taxon>Actinomycetes</taxon>
        <taxon>Micromonosporales</taxon>
        <taxon>Micromonosporaceae</taxon>
        <taxon>Actinoplanes</taxon>
    </lineage>
</organism>
<feature type="signal peptide" evidence="1">
    <location>
        <begin position="1"/>
        <end position="28"/>
    </location>
</feature>
<keyword evidence="3" id="KW-1185">Reference proteome</keyword>
<reference evidence="3" key="1">
    <citation type="journal article" date="2019" name="Int. J. Syst. Evol. Microbiol.">
        <title>The Global Catalogue of Microorganisms (GCM) 10K type strain sequencing project: providing services to taxonomists for standard genome sequencing and annotation.</title>
        <authorList>
            <consortium name="The Broad Institute Genomics Platform"/>
            <consortium name="The Broad Institute Genome Sequencing Center for Infectious Disease"/>
            <person name="Wu L."/>
            <person name="Ma J."/>
        </authorList>
    </citation>
    <scope>NUCLEOTIDE SEQUENCE [LARGE SCALE GENOMIC DNA]</scope>
    <source>
        <strain evidence="3">CCM 7526</strain>
    </source>
</reference>
<gene>
    <name evidence="2" type="ORF">ACFQ5G_47545</name>
</gene>
<evidence type="ECO:0000256" key="1">
    <source>
        <dbReference type="SAM" id="SignalP"/>
    </source>
</evidence>
<keyword evidence="1" id="KW-0732">Signal</keyword>
<accession>A0ABW4AQ75</accession>
<proteinExistence type="predicted"/>
<protein>
    <submittedName>
        <fullName evidence="2">Uncharacterized protein</fullName>
    </submittedName>
</protein>
<name>A0ABW4AQ75_9ACTN</name>
<dbReference type="Proteomes" id="UP001597183">
    <property type="component" value="Unassembled WGS sequence"/>
</dbReference>
<evidence type="ECO:0000313" key="3">
    <source>
        <dbReference type="Proteomes" id="UP001597183"/>
    </source>
</evidence>